<dbReference type="PANTHER" id="PTHR30480">
    <property type="entry name" value="BETA-HEXOSAMINIDASE-RELATED"/>
    <property type="match status" value="1"/>
</dbReference>
<proteinExistence type="inferred from homology"/>
<evidence type="ECO:0000256" key="4">
    <source>
        <dbReference type="ARBA" id="ARBA00022801"/>
    </source>
</evidence>
<dbReference type="InterPro" id="IPR050226">
    <property type="entry name" value="NagZ_Beta-hexosaminidase"/>
</dbReference>
<dbReference type="PANTHER" id="PTHR30480:SF13">
    <property type="entry name" value="BETA-HEXOSAMINIDASE"/>
    <property type="match status" value="1"/>
</dbReference>
<reference evidence="7 8" key="1">
    <citation type="submission" date="2020-01" db="EMBL/GenBank/DDBJ databases">
        <title>Sphingomonas sp. strain CSW-10.</title>
        <authorList>
            <person name="Chen W.-M."/>
        </authorList>
    </citation>
    <scope>NUCLEOTIDE SEQUENCE [LARGE SCALE GENOMIC DNA]</scope>
    <source>
        <strain evidence="7 8">CSW-10</strain>
    </source>
</reference>
<name>A0A6M4AY80_9SPHN</name>
<dbReference type="RefSeq" id="WP_169947459.1">
    <property type="nucleotide sequence ID" value="NZ_CP053015.1"/>
</dbReference>
<dbReference type="KEGG" id="slan:GV829_13460"/>
<evidence type="ECO:0000313" key="8">
    <source>
        <dbReference type="Proteomes" id="UP000503018"/>
    </source>
</evidence>
<keyword evidence="5 7" id="KW-0326">Glycosidase</keyword>
<dbReference type="AlphaFoldDB" id="A0A6M4AY80"/>
<evidence type="ECO:0000256" key="5">
    <source>
        <dbReference type="ARBA" id="ARBA00023295"/>
    </source>
</evidence>
<evidence type="ECO:0000256" key="2">
    <source>
        <dbReference type="ARBA" id="ARBA00005336"/>
    </source>
</evidence>
<dbReference type="SUPFAM" id="SSF51445">
    <property type="entry name" value="(Trans)glycosidases"/>
    <property type="match status" value="1"/>
</dbReference>
<dbReference type="EC" id="3.2.1.52" evidence="3"/>
<evidence type="ECO:0000313" key="7">
    <source>
        <dbReference type="EMBL" id="QJQ33320.1"/>
    </source>
</evidence>
<evidence type="ECO:0000259" key="6">
    <source>
        <dbReference type="Pfam" id="PF00933"/>
    </source>
</evidence>
<organism evidence="7 8">
    <name type="scientific">Sphingomonas lacunae</name>
    <dbReference type="NCBI Taxonomy" id="2698828"/>
    <lineage>
        <taxon>Bacteria</taxon>
        <taxon>Pseudomonadati</taxon>
        <taxon>Pseudomonadota</taxon>
        <taxon>Alphaproteobacteria</taxon>
        <taxon>Sphingomonadales</taxon>
        <taxon>Sphingomonadaceae</taxon>
        <taxon>Sphingomonas</taxon>
    </lineage>
</organism>
<accession>A0A6M4AY80</accession>
<keyword evidence="4 7" id="KW-0378">Hydrolase</keyword>
<dbReference type="Proteomes" id="UP000503018">
    <property type="component" value="Chromosome"/>
</dbReference>
<dbReference type="InterPro" id="IPR017853">
    <property type="entry name" value="GH"/>
</dbReference>
<evidence type="ECO:0000256" key="3">
    <source>
        <dbReference type="ARBA" id="ARBA00012663"/>
    </source>
</evidence>
<dbReference type="InterPro" id="IPR001764">
    <property type="entry name" value="Glyco_hydro_3_N"/>
</dbReference>
<protein>
    <recommendedName>
        <fullName evidence="3">beta-N-acetylhexosaminidase</fullName>
        <ecNumber evidence="3">3.2.1.52</ecNumber>
    </recommendedName>
</protein>
<evidence type="ECO:0000256" key="1">
    <source>
        <dbReference type="ARBA" id="ARBA00001231"/>
    </source>
</evidence>
<comment type="catalytic activity">
    <reaction evidence="1">
        <text>Hydrolysis of terminal non-reducing N-acetyl-D-hexosamine residues in N-acetyl-beta-D-hexosaminides.</text>
        <dbReference type="EC" id="3.2.1.52"/>
    </reaction>
</comment>
<sequence>MIPVIFGLAGLTLTDEERRFFSSVQPAGFILFGRNIADPEQVRALTEDLRAINGQPCLPILVDQEGGRVVRLKPPHWPAFPPAERFDRLYHQAPASAIAAARSNGLALALTLVDVGININCAPMLDVRQTSGHDIVGDRSFGSDAMQVAALGGAMLDGMAAGGAVGVVKHVPGHGRACCDSHHDLPTVDASPDQLLQDMAPFAALAGKARIAMTAHIVYRAWDKDSPATLSPTIISSVIRQQIGFSGLLLSDDIEMNALTGPVADRAKAAIAAGCDIVLHCSGDMAAMQAIAAALSPISQGTLDRLERARSGSLGSADPARLEQALAHRDALLALAA</sequence>
<dbReference type="Pfam" id="PF00933">
    <property type="entry name" value="Glyco_hydro_3"/>
    <property type="match status" value="1"/>
</dbReference>
<dbReference type="InterPro" id="IPR036962">
    <property type="entry name" value="Glyco_hydro_3_N_sf"/>
</dbReference>
<feature type="domain" description="Glycoside hydrolase family 3 N-terminal" evidence="6">
    <location>
        <begin position="14"/>
        <end position="296"/>
    </location>
</feature>
<dbReference type="GO" id="GO:0009254">
    <property type="term" value="P:peptidoglycan turnover"/>
    <property type="evidence" value="ECO:0007669"/>
    <property type="project" value="TreeGrafter"/>
</dbReference>
<dbReference type="NCBIfam" id="NF003740">
    <property type="entry name" value="PRK05337.1"/>
    <property type="match status" value="1"/>
</dbReference>
<gene>
    <name evidence="7" type="primary">nagZ</name>
    <name evidence="7" type="ORF">GV829_13460</name>
</gene>
<comment type="similarity">
    <text evidence="2">Belongs to the glycosyl hydrolase 3 family.</text>
</comment>
<keyword evidence="8" id="KW-1185">Reference proteome</keyword>
<dbReference type="GO" id="GO:0005975">
    <property type="term" value="P:carbohydrate metabolic process"/>
    <property type="evidence" value="ECO:0007669"/>
    <property type="project" value="InterPro"/>
</dbReference>
<dbReference type="GO" id="GO:0004563">
    <property type="term" value="F:beta-N-acetylhexosaminidase activity"/>
    <property type="evidence" value="ECO:0007669"/>
    <property type="project" value="UniProtKB-EC"/>
</dbReference>
<dbReference type="Gene3D" id="3.20.20.300">
    <property type="entry name" value="Glycoside hydrolase, family 3, N-terminal domain"/>
    <property type="match status" value="1"/>
</dbReference>
<dbReference type="EMBL" id="CP053015">
    <property type="protein sequence ID" value="QJQ33320.1"/>
    <property type="molecule type" value="Genomic_DNA"/>
</dbReference>